<dbReference type="GO" id="GO:0047617">
    <property type="term" value="F:fatty acyl-CoA hydrolase activity"/>
    <property type="evidence" value="ECO:0007669"/>
    <property type="project" value="InterPro"/>
</dbReference>
<reference evidence="4" key="1">
    <citation type="submission" date="2022-10" db="EMBL/GenBank/DDBJ databases">
        <authorList>
            <person name="Chen Y."/>
            <person name="Dougan E. K."/>
            <person name="Chan C."/>
            <person name="Rhodes N."/>
            <person name="Thang M."/>
        </authorList>
    </citation>
    <scope>NUCLEOTIDE SEQUENCE</scope>
</reference>
<dbReference type="EMBL" id="CAMXCT020002369">
    <property type="protein sequence ID" value="CAL1151057.1"/>
    <property type="molecule type" value="Genomic_DNA"/>
</dbReference>
<proteinExistence type="inferred from homology"/>
<organism evidence="4">
    <name type="scientific">Cladocopium goreaui</name>
    <dbReference type="NCBI Taxonomy" id="2562237"/>
    <lineage>
        <taxon>Eukaryota</taxon>
        <taxon>Sar</taxon>
        <taxon>Alveolata</taxon>
        <taxon>Dinophyceae</taxon>
        <taxon>Suessiales</taxon>
        <taxon>Symbiodiniaceae</taxon>
        <taxon>Cladocopium</taxon>
    </lineage>
</organism>
<dbReference type="Gene3D" id="3.10.129.10">
    <property type="entry name" value="Hotdog Thioesterase"/>
    <property type="match status" value="1"/>
</dbReference>
<dbReference type="AlphaFoldDB" id="A0A9P1CSD1"/>
<feature type="domain" description="Thioesterase" evidence="3">
    <location>
        <begin position="16"/>
        <end position="72"/>
    </location>
</feature>
<accession>A0A9P1CSD1</accession>
<dbReference type="InterPro" id="IPR006683">
    <property type="entry name" value="Thioestr_dom"/>
</dbReference>
<sequence length="83" mass="8960">MVFTLKVGPEHMNALQTMHGAFAMLLLDVLTTVTTMDLVMKPTVSVNMAGQYQGAAKPGEELVMDCRVEKAGVLDGFESIESI</sequence>
<keyword evidence="6" id="KW-1185">Reference proteome</keyword>
<evidence type="ECO:0000313" key="6">
    <source>
        <dbReference type="Proteomes" id="UP001152797"/>
    </source>
</evidence>
<comment type="caution">
    <text evidence="4">The sequence shown here is derived from an EMBL/GenBank/DDBJ whole genome shotgun (WGS) entry which is preliminary data.</text>
</comment>
<comment type="similarity">
    <text evidence="1">Belongs to the thioesterase PaaI family.</text>
</comment>
<evidence type="ECO:0000313" key="4">
    <source>
        <dbReference type="EMBL" id="CAI3997682.1"/>
    </source>
</evidence>
<name>A0A9P1CSD1_9DINO</name>
<dbReference type="Proteomes" id="UP001152797">
    <property type="component" value="Unassembled WGS sequence"/>
</dbReference>
<dbReference type="PANTHER" id="PTHR21660">
    <property type="entry name" value="THIOESTERASE SUPERFAMILY MEMBER-RELATED"/>
    <property type="match status" value="1"/>
</dbReference>
<dbReference type="SUPFAM" id="SSF54637">
    <property type="entry name" value="Thioesterase/thiol ester dehydrase-isomerase"/>
    <property type="match status" value="1"/>
</dbReference>
<dbReference type="Pfam" id="PF03061">
    <property type="entry name" value="4HBT"/>
    <property type="match status" value="1"/>
</dbReference>
<dbReference type="OrthoDB" id="46529at2759"/>
<dbReference type="EMBL" id="CAMXCT030002369">
    <property type="protein sequence ID" value="CAL4784994.1"/>
    <property type="molecule type" value="Genomic_DNA"/>
</dbReference>
<keyword evidence="2" id="KW-0378">Hydrolase</keyword>
<dbReference type="InterPro" id="IPR029069">
    <property type="entry name" value="HotDog_dom_sf"/>
</dbReference>
<dbReference type="PANTHER" id="PTHR21660:SF1">
    <property type="entry name" value="ACYL-COENZYME A THIOESTERASE 13"/>
    <property type="match status" value="1"/>
</dbReference>
<protein>
    <recommendedName>
        <fullName evidence="3">Thioesterase domain-containing protein</fullName>
    </recommendedName>
</protein>
<dbReference type="EMBL" id="CAMXCT010002369">
    <property type="protein sequence ID" value="CAI3997682.1"/>
    <property type="molecule type" value="Genomic_DNA"/>
</dbReference>
<reference evidence="5" key="2">
    <citation type="submission" date="2024-04" db="EMBL/GenBank/DDBJ databases">
        <authorList>
            <person name="Chen Y."/>
            <person name="Shah S."/>
            <person name="Dougan E. K."/>
            <person name="Thang M."/>
            <person name="Chan C."/>
        </authorList>
    </citation>
    <scope>NUCLEOTIDE SEQUENCE [LARGE SCALE GENOMIC DNA]</scope>
</reference>
<dbReference type="InterPro" id="IPR039298">
    <property type="entry name" value="ACOT13"/>
</dbReference>
<evidence type="ECO:0000259" key="3">
    <source>
        <dbReference type="Pfam" id="PF03061"/>
    </source>
</evidence>
<evidence type="ECO:0000256" key="2">
    <source>
        <dbReference type="ARBA" id="ARBA00022801"/>
    </source>
</evidence>
<evidence type="ECO:0000313" key="5">
    <source>
        <dbReference type="EMBL" id="CAL1151057.1"/>
    </source>
</evidence>
<evidence type="ECO:0000256" key="1">
    <source>
        <dbReference type="ARBA" id="ARBA00008324"/>
    </source>
</evidence>
<gene>
    <name evidence="4" type="ORF">C1SCF055_LOCUS24041</name>
</gene>